<evidence type="ECO:0000313" key="3">
    <source>
        <dbReference type="Proteomes" id="UP000054495"/>
    </source>
</evidence>
<gene>
    <name evidence="2" type="ORF">ANCCEY_03193</name>
</gene>
<accession>A0A0D6M0S1</accession>
<dbReference type="SUPFAM" id="SSF47616">
    <property type="entry name" value="GST C-terminal domain-like"/>
    <property type="match status" value="1"/>
</dbReference>
<reference evidence="2 3" key="1">
    <citation type="submission" date="2013-05" db="EMBL/GenBank/DDBJ databases">
        <title>Draft genome of the parasitic nematode Anyclostoma ceylanicum.</title>
        <authorList>
            <person name="Mitreva M."/>
        </authorList>
    </citation>
    <scope>NUCLEOTIDE SEQUENCE [LARGE SCALE GENOMIC DNA]</scope>
</reference>
<dbReference type="Pfam" id="PF00043">
    <property type="entry name" value="GST_C"/>
    <property type="match status" value="1"/>
</dbReference>
<dbReference type="EMBL" id="KE124830">
    <property type="protein sequence ID" value="EPB77689.1"/>
    <property type="molecule type" value="Genomic_DNA"/>
</dbReference>
<protein>
    <recommendedName>
        <fullName evidence="1">Glutathione S-transferase C-terminal domain-containing protein</fullName>
    </recommendedName>
</protein>
<keyword evidence="3" id="KW-1185">Reference proteome</keyword>
<dbReference type="InterPro" id="IPR004046">
    <property type="entry name" value="GST_C"/>
</dbReference>
<name>A0A0D6M0S1_9BILA</name>
<dbReference type="InterPro" id="IPR036282">
    <property type="entry name" value="Glutathione-S-Trfase_C_sf"/>
</dbReference>
<dbReference type="AlphaFoldDB" id="A0A0D6M0S1"/>
<evidence type="ECO:0000313" key="2">
    <source>
        <dbReference type="EMBL" id="EPB77689.1"/>
    </source>
</evidence>
<evidence type="ECO:0000259" key="1">
    <source>
        <dbReference type="Pfam" id="PF00043"/>
    </source>
</evidence>
<sequence>MAYKLGKQRNFPDENTDMPLLSMWQRAAIGNVTITLERKAVVGSVQVTIQGILILIEVESIYENYGTKRSVNVQLSLNLGHKNTERISEVEIRQVPDREAMHAQVDMRVGFQVANLSAIGTFNGIRFDTKCESKGSMSNSIEYSDIICIYQGNTITVGDSLTYADLYLAEHVAIHSEWFPEMLVKFPEFKSHAEKLFQKGQLPLQSVAELPQWRAGVHLSLTSSRSSVSSICGGVA</sequence>
<proteinExistence type="predicted"/>
<organism evidence="2 3">
    <name type="scientific">Ancylostoma ceylanicum</name>
    <dbReference type="NCBI Taxonomy" id="53326"/>
    <lineage>
        <taxon>Eukaryota</taxon>
        <taxon>Metazoa</taxon>
        <taxon>Ecdysozoa</taxon>
        <taxon>Nematoda</taxon>
        <taxon>Chromadorea</taxon>
        <taxon>Rhabditida</taxon>
        <taxon>Rhabditina</taxon>
        <taxon>Rhabditomorpha</taxon>
        <taxon>Strongyloidea</taxon>
        <taxon>Ancylostomatidae</taxon>
        <taxon>Ancylostomatinae</taxon>
        <taxon>Ancylostoma</taxon>
    </lineage>
</organism>
<dbReference type="Proteomes" id="UP000054495">
    <property type="component" value="Unassembled WGS sequence"/>
</dbReference>
<dbReference type="Gene3D" id="1.20.1050.10">
    <property type="match status" value="1"/>
</dbReference>
<feature type="domain" description="Glutathione S-transferase C-terminal" evidence="1">
    <location>
        <begin position="152"/>
        <end position="197"/>
    </location>
</feature>